<reference evidence="1 2" key="1">
    <citation type="submission" date="2024-05" db="EMBL/GenBank/DDBJ databases">
        <title>Microbispora sp.ZYX-F-249.</title>
        <authorList>
            <person name="Xie H."/>
        </authorList>
    </citation>
    <scope>NUCLEOTIDE SEQUENCE [LARGE SCALE GENOMIC DNA]</scope>
    <source>
        <strain evidence="1 2">ZYX-F-249</strain>
    </source>
</reference>
<proteinExistence type="predicted"/>
<accession>A0ABV0B1V8</accession>
<dbReference type="SUPFAM" id="SSF54593">
    <property type="entry name" value="Glyoxalase/Bleomycin resistance protein/Dihydroxybiphenyl dioxygenase"/>
    <property type="match status" value="1"/>
</dbReference>
<evidence type="ECO:0000313" key="1">
    <source>
        <dbReference type="EMBL" id="MEN3540965.1"/>
    </source>
</evidence>
<name>A0ABV0B1V8_9ACTN</name>
<dbReference type="Proteomes" id="UP001447516">
    <property type="component" value="Unassembled WGS sequence"/>
</dbReference>
<keyword evidence="2" id="KW-1185">Reference proteome</keyword>
<dbReference type="InterPro" id="IPR029068">
    <property type="entry name" value="Glyas_Bleomycin-R_OHBP_Dase"/>
</dbReference>
<dbReference type="RefSeq" id="WP_346230803.1">
    <property type="nucleotide sequence ID" value="NZ_JBDJAW010000066.1"/>
</dbReference>
<evidence type="ECO:0000313" key="2">
    <source>
        <dbReference type="Proteomes" id="UP001447516"/>
    </source>
</evidence>
<dbReference type="EMBL" id="JBDJAW010000066">
    <property type="protein sequence ID" value="MEN3540965.1"/>
    <property type="molecule type" value="Genomic_DNA"/>
</dbReference>
<protein>
    <submittedName>
        <fullName evidence="1">VOC family protein</fullName>
    </submittedName>
</protein>
<gene>
    <name evidence="1" type="ORF">AAH991_38030</name>
</gene>
<dbReference type="CDD" id="cd06587">
    <property type="entry name" value="VOC"/>
    <property type="match status" value="1"/>
</dbReference>
<comment type="caution">
    <text evidence="1">The sequence shown here is derived from an EMBL/GenBank/DDBJ whole genome shotgun (WGS) entry which is preliminary data.</text>
</comment>
<dbReference type="Gene3D" id="3.10.180.10">
    <property type="entry name" value="2,3-Dihydroxybiphenyl 1,2-Dioxygenase, domain 1"/>
    <property type="match status" value="1"/>
</dbReference>
<organism evidence="1 2">
    <name type="scientific">Microbispora maris</name>
    <dbReference type="NCBI Taxonomy" id="3144104"/>
    <lineage>
        <taxon>Bacteria</taxon>
        <taxon>Bacillati</taxon>
        <taxon>Actinomycetota</taxon>
        <taxon>Actinomycetes</taxon>
        <taxon>Streptosporangiales</taxon>
        <taxon>Streptosporangiaceae</taxon>
        <taxon>Microbispora</taxon>
    </lineage>
</organism>
<sequence length="118" mass="12647">MDRNDKDDKPLSLAPVVPCTDLGTAVETWSALLGTTPTFVDGDRWAQFDLPSGRLALAGTDQATTAPSVMVKVPDVEQARERAAALGLTVGEIEQGPHERRCTVHGPNGWDVVFYCPA</sequence>